<reference evidence="2 3" key="1">
    <citation type="journal article" date="2016" name="Nat. Commun.">
        <title>Thousands of microbial genomes shed light on interconnected biogeochemical processes in an aquifer system.</title>
        <authorList>
            <person name="Anantharaman K."/>
            <person name="Brown C.T."/>
            <person name="Hug L.A."/>
            <person name="Sharon I."/>
            <person name="Castelle C.J."/>
            <person name="Probst A.J."/>
            <person name="Thomas B.C."/>
            <person name="Singh A."/>
            <person name="Wilkins M.J."/>
            <person name="Karaoz U."/>
            <person name="Brodie E.L."/>
            <person name="Williams K.H."/>
            <person name="Hubbard S.S."/>
            <person name="Banfield J.F."/>
        </authorList>
    </citation>
    <scope>NUCLEOTIDE SEQUENCE [LARGE SCALE GENOMIC DNA]</scope>
</reference>
<evidence type="ECO:0000313" key="3">
    <source>
        <dbReference type="Proteomes" id="UP000179221"/>
    </source>
</evidence>
<dbReference type="InterPro" id="IPR001173">
    <property type="entry name" value="Glyco_trans_2-like"/>
</dbReference>
<dbReference type="Proteomes" id="UP000179221">
    <property type="component" value="Unassembled WGS sequence"/>
</dbReference>
<dbReference type="SUPFAM" id="SSF53448">
    <property type="entry name" value="Nucleotide-diphospho-sugar transferases"/>
    <property type="match status" value="1"/>
</dbReference>
<dbReference type="Gene3D" id="3.90.550.10">
    <property type="entry name" value="Spore Coat Polysaccharide Biosynthesis Protein SpsA, Chain A"/>
    <property type="match status" value="1"/>
</dbReference>
<organism evidence="2 3">
    <name type="scientific">Candidatus Woesebacteria bacterium RIFCSPHIGHO2_01_FULL_40_22</name>
    <dbReference type="NCBI Taxonomy" id="1802499"/>
    <lineage>
        <taxon>Bacteria</taxon>
        <taxon>Candidatus Woeseibacteriota</taxon>
    </lineage>
</organism>
<dbReference type="PANTHER" id="PTHR43630:SF2">
    <property type="entry name" value="GLYCOSYLTRANSFERASE"/>
    <property type="match status" value="1"/>
</dbReference>
<gene>
    <name evidence="2" type="ORF">A2628_02290</name>
</gene>
<evidence type="ECO:0000259" key="1">
    <source>
        <dbReference type="Pfam" id="PF00535"/>
    </source>
</evidence>
<dbReference type="CDD" id="cd02511">
    <property type="entry name" value="Beta4Glucosyltransferase"/>
    <property type="match status" value="1"/>
</dbReference>
<dbReference type="Pfam" id="PF00535">
    <property type="entry name" value="Glycos_transf_2"/>
    <property type="match status" value="1"/>
</dbReference>
<sequence>MRNRNLSVIIIARNEEKKIGDCLTSVSWADEIIVVDTGSTDKTIEIARKHDAHIVYYTKGSFSDWRNAGLKHARGDWVLYVDADERVSSGLRDEISGLIKSNQGSMVSKNAVAYAIPRRNIILGREMRYGGWWPDYVIRLFRKRYLRGYKNDLHEEPVYNGNLGYVKAPFIHVKHDNLTAMMEKTNMWSEIEAKLMFEAHHPSMNVSRFLSAMWREFWLRMIKNRGFMDGIEGMIYALYQVYSKFVSYAKLWELQIKAERTTDN</sequence>
<proteinExistence type="predicted"/>
<accession>A0A1F7YM30</accession>
<dbReference type="PANTHER" id="PTHR43630">
    <property type="entry name" value="POLY-BETA-1,6-N-ACETYL-D-GLUCOSAMINE SYNTHASE"/>
    <property type="match status" value="1"/>
</dbReference>
<dbReference type="AlphaFoldDB" id="A0A1F7YM30"/>
<dbReference type="EMBL" id="MGGL01000004">
    <property type="protein sequence ID" value="OGM27595.1"/>
    <property type="molecule type" value="Genomic_DNA"/>
</dbReference>
<comment type="caution">
    <text evidence="2">The sequence shown here is derived from an EMBL/GenBank/DDBJ whole genome shotgun (WGS) entry which is preliminary data.</text>
</comment>
<name>A0A1F7YM30_9BACT</name>
<feature type="domain" description="Glycosyltransferase 2-like" evidence="1">
    <location>
        <begin position="7"/>
        <end position="131"/>
    </location>
</feature>
<evidence type="ECO:0000313" key="2">
    <source>
        <dbReference type="EMBL" id="OGM27595.1"/>
    </source>
</evidence>
<dbReference type="InterPro" id="IPR029044">
    <property type="entry name" value="Nucleotide-diphossugar_trans"/>
</dbReference>
<protein>
    <recommendedName>
        <fullName evidence="1">Glycosyltransferase 2-like domain-containing protein</fullName>
    </recommendedName>
</protein>